<feature type="non-terminal residue" evidence="5">
    <location>
        <position position="1"/>
    </location>
</feature>
<feature type="disulfide bond" evidence="3">
    <location>
        <begin position="107"/>
        <end position="119"/>
    </location>
</feature>
<keyword evidence="2 3" id="KW-1015">Disulfide bond</keyword>
<dbReference type="PROSITE" id="PS50068">
    <property type="entry name" value="LDLRA_2"/>
    <property type="match status" value="1"/>
</dbReference>
<reference evidence="5 6" key="1">
    <citation type="submission" date="2024-05" db="EMBL/GenBank/DDBJ databases">
        <authorList>
            <person name="Wallberg A."/>
        </authorList>
    </citation>
    <scope>NUCLEOTIDE SEQUENCE [LARGE SCALE GENOMIC DNA]</scope>
</reference>
<evidence type="ECO:0000313" key="5">
    <source>
        <dbReference type="EMBL" id="CAL4066958.1"/>
    </source>
</evidence>
<name>A0AAV2PZU5_MEGNR</name>
<protein>
    <recommendedName>
        <fullName evidence="4">CUB domain-containing protein</fullName>
    </recommendedName>
</protein>
<sequence length="145" mass="16335">GIIRHPLNGSNYLNNENCTWIIRASNRITITFVSFDTQTRKDYLYVRDGPSMDSAVIGIFSGIRVPSSVPGPVNTKTTSAHLHFTTDYTETRTGFELHWKPYEGSPCGWGRFQCNNGECIDNSYLCDGDNDCGDEKDEQRHLLPP</sequence>
<dbReference type="InterPro" id="IPR035914">
    <property type="entry name" value="Sperma_CUB_dom_sf"/>
</dbReference>
<accession>A0AAV2PZU5</accession>
<dbReference type="SUPFAM" id="SSF57424">
    <property type="entry name" value="LDL receptor-like module"/>
    <property type="match status" value="1"/>
</dbReference>
<dbReference type="CDD" id="cd00041">
    <property type="entry name" value="CUB"/>
    <property type="match status" value="1"/>
</dbReference>
<dbReference type="Pfam" id="PF00057">
    <property type="entry name" value="Ldl_recept_a"/>
    <property type="match status" value="1"/>
</dbReference>
<dbReference type="SMART" id="SM00192">
    <property type="entry name" value="LDLa"/>
    <property type="match status" value="1"/>
</dbReference>
<evidence type="ECO:0000256" key="2">
    <source>
        <dbReference type="ARBA" id="ARBA00023157"/>
    </source>
</evidence>
<comment type="caution">
    <text evidence="3">Lacks conserved residue(s) required for the propagation of feature annotation.</text>
</comment>
<dbReference type="Gene3D" id="4.10.400.10">
    <property type="entry name" value="Low-density Lipoprotein Receptor"/>
    <property type="match status" value="1"/>
</dbReference>
<dbReference type="SUPFAM" id="SSF49854">
    <property type="entry name" value="Spermadhesin, CUB domain"/>
    <property type="match status" value="1"/>
</dbReference>
<gene>
    <name evidence="5" type="ORF">MNOR_LOCUS6044</name>
</gene>
<feature type="disulfide bond" evidence="3">
    <location>
        <begin position="114"/>
        <end position="132"/>
    </location>
</feature>
<dbReference type="InterPro" id="IPR000859">
    <property type="entry name" value="CUB_dom"/>
</dbReference>
<dbReference type="AlphaFoldDB" id="A0AAV2PZU5"/>
<evidence type="ECO:0000256" key="1">
    <source>
        <dbReference type="ARBA" id="ARBA00022737"/>
    </source>
</evidence>
<dbReference type="PROSITE" id="PS01180">
    <property type="entry name" value="CUB"/>
    <property type="match status" value="1"/>
</dbReference>
<feature type="non-terminal residue" evidence="5">
    <location>
        <position position="145"/>
    </location>
</feature>
<dbReference type="Proteomes" id="UP001497623">
    <property type="component" value="Unassembled WGS sequence"/>
</dbReference>
<dbReference type="EMBL" id="CAXKWB010002422">
    <property type="protein sequence ID" value="CAL4066958.1"/>
    <property type="molecule type" value="Genomic_DNA"/>
</dbReference>
<dbReference type="InterPro" id="IPR036055">
    <property type="entry name" value="LDL_receptor-like_sf"/>
</dbReference>
<dbReference type="PANTHER" id="PTHR24251">
    <property type="entry name" value="OVOCHYMASE-RELATED"/>
    <property type="match status" value="1"/>
</dbReference>
<dbReference type="Gene3D" id="2.60.120.290">
    <property type="entry name" value="Spermadhesin, CUB domain"/>
    <property type="match status" value="1"/>
</dbReference>
<evidence type="ECO:0000256" key="3">
    <source>
        <dbReference type="PROSITE-ProRule" id="PRU00124"/>
    </source>
</evidence>
<keyword evidence="1" id="KW-0677">Repeat</keyword>
<comment type="caution">
    <text evidence="5">The sequence shown here is derived from an EMBL/GenBank/DDBJ whole genome shotgun (WGS) entry which is preliminary data.</text>
</comment>
<dbReference type="Pfam" id="PF00431">
    <property type="entry name" value="CUB"/>
    <property type="match status" value="1"/>
</dbReference>
<evidence type="ECO:0000313" key="6">
    <source>
        <dbReference type="Proteomes" id="UP001497623"/>
    </source>
</evidence>
<proteinExistence type="predicted"/>
<organism evidence="5 6">
    <name type="scientific">Meganyctiphanes norvegica</name>
    <name type="common">Northern krill</name>
    <name type="synonym">Thysanopoda norvegica</name>
    <dbReference type="NCBI Taxonomy" id="48144"/>
    <lineage>
        <taxon>Eukaryota</taxon>
        <taxon>Metazoa</taxon>
        <taxon>Ecdysozoa</taxon>
        <taxon>Arthropoda</taxon>
        <taxon>Crustacea</taxon>
        <taxon>Multicrustacea</taxon>
        <taxon>Malacostraca</taxon>
        <taxon>Eumalacostraca</taxon>
        <taxon>Eucarida</taxon>
        <taxon>Euphausiacea</taxon>
        <taxon>Euphausiidae</taxon>
        <taxon>Meganyctiphanes</taxon>
    </lineage>
</organism>
<keyword evidence="6" id="KW-1185">Reference proteome</keyword>
<feature type="domain" description="CUB" evidence="4">
    <location>
        <begin position="1"/>
        <end position="102"/>
    </location>
</feature>
<dbReference type="SMART" id="SM00042">
    <property type="entry name" value="CUB"/>
    <property type="match status" value="1"/>
</dbReference>
<evidence type="ECO:0000259" key="4">
    <source>
        <dbReference type="PROSITE" id="PS01180"/>
    </source>
</evidence>
<dbReference type="CDD" id="cd00112">
    <property type="entry name" value="LDLa"/>
    <property type="match status" value="1"/>
</dbReference>
<dbReference type="InterPro" id="IPR002172">
    <property type="entry name" value="LDrepeatLR_classA_rpt"/>
</dbReference>